<accession>A0A543I5X3</accession>
<gene>
    <name evidence="1" type="ORF">FB466_0797</name>
</gene>
<keyword evidence="2" id="KW-1185">Reference proteome</keyword>
<evidence type="ECO:0008006" key="3">
    <source>
        <dbReference type="Google" id="ProtNLM"/>
    </source>
</evidence>
<dbReference type="OrthoDB" id="5129904at2"/>
<proteinExistence type="predicted"/>
<name>A0A543I5X3_9MICO</name>
<reference evidence="1 2" key="1">
    <citation type="submission" date="2019-06" db="EMBL/GenBank/DDBJ databases">
        <title>Sequencing the genomes of 1000 actinobacteria strains.</title>
        <authorList>
            <person name="Klenk H.-P."/>
        </authorList>
    </citation>
    <scope>NUCLEOTIDE SEQUENCE [LARGE SCALE GENOMIC DNA]</scope>
    <source>
        <strain evidence="1 2">DSM 18031</strain>
    </source>
</reference>
<organism evidence="1 2">
    <name type="scientific">Klugiella xanthotipulae</name>
    <dbReference type="NCBI Taxonomy" id="244735"/>
    <lineage>
        <taxon>Bacteria</taxon>
        <taxon>Bacillati</taxon>
        <taxon>Actinomycetota</taxon>
        <taxon>Actinomycetes</taxon>
        <taxon>Micrococcales</taxon>
        <taxon>Microbacteriaceae</taxon>
        <taxon>Klugiella</taxon>
    </lineage>
</organism>
<protein>
    <recommendedName>
        <fullName evidence="3">Immunity protein 52 domain-containing protein</fullName>
    </recommendedName>
</protein>
<evidence type="ECO:0000313" key="2">
    <source>
        <dbReference type="Proteomes" id="UP000318331"/>
    </source>
</evidence>
<comment type="caution">
    <text evidence="1">The sequence shown here is derived from an EMBL/GenBank/DDBJ whole genome shotgun (WGS) entry which is preliminary data.</text>
</comment>
<sequence>MNTQLEYVLHGFWGGRPVTVEDTVARIKGSFEVLQSLGAPLSGPWKVNYTEPIDVADEDALRAHVISSPLLDDVGEAVEGGGYVPSFELGNYSLPHTVVRDLGQFNVSVSPYASTVSSSIILSFKGDGLTVLARESAELLVKSFAQIWQPEYLAFTDLSLLKFRRERMSRTRTAGLPSWGYVTWVSDRVSRQLETVDGATTVRFGSGTLVTTDTWDAEQAADVWRDLLDSKRLRAIPELQEHPPTFP</sequence>
<dbReference type="RefSeq" id="WP_141915993.1">
    <property type="nucleotide sequence ID" value="NZ_VFPN01000001.1"/>
</dbReference>
<evidence type="ECO:0000313" key="1">
    <source>
        <dbReference type="EMBL" id="TQM65977.1"/>
    </source>
</evidence>
<dbReference type="EMBL" id="VFPN01000001">
    <property type="protein sequence ID" value="TQM65977.1"/>
    <property type="molecule type" value="Genomic_DNA"/>
</dbReference>
<dbReference type="Proteomes" id="UP000318331">
    <property type="component" value="Unassembled WGS sequence"/>
</dbReference>
<dbReference type="AlphaFoldDB" id="A0A543I5X3"/>